<dbReference type="InterPro" id="IPR002901">
    <property type="entry name" value="MGlyc_endo_b_GlcNAc-like_dom"/>
</dbReference>
<dbReference type="InterPro" id="IPR053195">
    <property type="entry name" value="Bax-like"/>
</dbReference>
<organism evidence="2 3">
    <name type="scientific">Modicisalibacter muralis</name>
    <dbReference type="NCBI Taxonomy" id="119000"/>
    <lineage>
        <taxon>Bacteria</taxon>
        <taxon>Pseudomonadati</taxon>
        <taxon>Pseudomonadota</taxon>
        <taxon>Gammaproteobacteria</taxon>
        <taxon>Oceanospirillales</taxon>
        <taxon>Halomonadaceae</taxon>
        <taxon>Modicisalibacter</taxon>
    </lineage>
</organism>
<sequence length="232" mass="25547">MNAAILVPPANAVDPVVELPDLRVYPAGPQRKQAFFELLVPVIEAENTRIAAQRAWLKQLQASGGASSRDEQALLATLCDDYGLECNDDAAIDKLLTRVNVVPLSMAVIQAVEESGWGTSRFARQGNNLFGLRCFSDGCGLTQAGSGRGYQTFDSVQQAVRTYLHNLNTHDAYAELRALRAQLERESREVTAEALIGALKDYAVRDDYQDVLLSLLRTNDRLIARHRSDDTV</sequence>
<dbReference type="PANTHER" id="PTHR40572:SF1">
    <property type="entry name" value="PROTEIN BAX"/>
    <property type="match status" value="1"/>
</dbReference>
<evidence type="ECO:0000313" key="3">
    <source>
        <dbReference type="Proteomes" id="UP000198654"/>
    </source>
</evidence>
<dbReference type="EMBL" id="FNGI01000010">
    <property type="protein sequence ID" value="SDM03501.1"/>
    <property type="molecule type" value="Genomic_DNA"/>
</dbReference>
<dbReference type="NCBIfam" id="NF007681">
    <property type="entry name" value="PRK10356.1"/>
    <property type="match status" value="1"/>
</dbReference>
<dbReference type="SMART" id="SM00047">
    <property type="entry name" value="LYZ2"/>
    <property type="match status" value="1"/>
</dbReference>
<name>A0A1G9PYD7_9GAMM</name>
<accession>A0A1G9PYD7</accession>
<evidence type="ECO:0000313" key="2">
    <source>
        <dbReference type="EMBL" id="SDM03501.1"/>
    </source>
</evidence>
<dbReference type="AlphaFoldDB" id="A0A1G9PYD7"/>
<keyword evidence="3" id="KW-1185">Reference proteome</keyword>
<dbReference type="Pfam" id="PF01832">
    <property type="entry name" value="Glucosaminidase"/>
    <property type="match status" value="1"/>
</dbReference>
<evidence type="ECO:0000259" key="1">
    <source>
        <dbReference type="SMART" id="SM00047"/>
    </source>
</evidence>
<feature type="domain" description="Mannosyl-glycoprotein endo-beta-N-acetylglucosamidase-like" evidence="1">
    <location>
        <begin position="87"/>
        <end position="209"/>
    </location>
</feature>
<proteinExistence type="predicted"/>
<dbReference type="PANTHER" id="PTHR40572">
    <property type="entry name" value="PROTEIN BAX"/>
    <property type="match status" value="1"/>
</dbReference>
<dbReference type="RefSeq" id="WP_245704236.1">
    <property type="nucleotide sequence ID" value="NZ_FNGI01000010.1"/>
</dbReference>
<reference evidence="2 3" key="1">
    <citation type="submission" date="2016-10" db="EMBL/GenBank/DDBJ databases">
        <authorList>
            <person name="de Groot N.N."/>
        </authorList>
    </citation>
    <scope>NUCLEOTIDE SEQUENCE [LARGE SCALE GENOMIC DNA]</scope>
    <source>
        <strain evidence="2 3">DSM 14789</strain>
    </source>
</reference>
<dbReference type="STRING" id="119000.SAMN05661010_03187"/>
<dbReference type="Gene3D" id="1.10.530.10">
    <property type="match status" value="1"/>
</dbReference>
<dbReference type="GO" id="GO:0004040">
    <property type="term" value="F:amidase activity"/>
    <property type="evidence" value="ECO:0007669"/>
    <property type="project" value="InterPro"/>
</dbReference>
<protein>
    <submittedName>
        <fullName evidence="2">Bax protein</fullName>
    </submittedName>
</protein>
<dbReference type="Proteomes" id="UP000198654">
    <property type="component" value="Unassembled WGS sequence"/>
</dbReference>
<gene>
    <name evidence="2" type="ORF">SAMN05661010_03187</name>
</gene>